<dbReference type="Proteomes" id="UP000001072">
    <property type="component" value="Unassembled WGS sequence"/>
</dbReference>
<gene>
    <name evidence="2" type="ORF">MELLADRAFT_94622</name>
</gene>
<keyword evidence="3" id="KW-1185">Reference proteome</keyword>
<evidence type="ECO:0000256" key="1">
    <source>
        <dbReference type="SAM" id="MobiDB-lite"/>
    </source>
</evidence>
<feature type="region of interest" description="Disordered" evidence="1">
    <location>
        <begin position="167"/>
        <end position="215"/>
    </location>
</feature>
<evidence type="ECO:0000313" key="2">
    <source>
        <dbReference type="EMBL" id="EGG10219.1"/>
    </source>
</evidence>
<dbReference type="GeneID" id="18936935"/>
<dbReference type="EMBL" id="GL883095">
    <property type="protein sequence ID" value="EGG10219.1"/>
    <property type="molecule type" value="Genomic_DNA"/>
</dbReference>
<proteinExistence type="predicted"/>
<dbReference type="RefSeq" id="XP_007406520.1">
    <property type="nucleotide sequence ID" value="XM_007406458.1"/>
</dbReference>
<dbReference type="VEuPathDB" id="FungiDB:MELLADRAFT_94622"/>
<feature type="compositionally biased region" description="Polar residues" evidence="1">
    <location>
        <begin position="206"/>
        <end position="215"/>
    </location>
</feature>
<sequence length="215" mass="23509">MDFAYYFLAATTRPATQAGSEGTGWCEEYTSHPDLAEYVRKECNFPTVFATHTQGLSVEKAVASAIGKNKQPETTKSVSSGDKVKGDLALLLRSQLVLGIEAKGFPRGPDPAQLLPEKGFPVRLIQEDGSTLPPEVLKLGFKGMNSKRSLWLNDAQNGLFRFKKISADDGDDSQLNQANEDEPGTPAGDAYLEEEEWKGLDDEWNGFSNAESDET</sequence>
<dbReference type="KEGG" id="mlr:MELLADRAFT_94622"/>
<organism evidence="3">
    <name type="scientific">Melampsora larici-populina (strain 98AG31 / pathotype 3-4-7)</name>
    <name type="common">Poplar leaf rust fungus</name>
    <dbReference type="NCBI Taxonomy" id="747676"/>
    <lineage>
        <taxon>Eukaryota</taxon>
        <taxon>Fungi</taxon>
        <taxon>Dikarya</taxon>
        <taxon>Basidiomycota</taxon>
        <taxon>Pucciniomycotina</taxon>
        <taxon>Pucciniomycetes</taxon>
        <taxon>Pucciniales</taxon>
        <taxon>Melampsoraceae</taxon>
        <taxon>Melampsora</taxon>
    </lineage>
</organism>
<dbReference type="InParanoid" id="F4RC53"/>
<protein>
    <submittedName>
        <fullName evidence="2">Uncharacterized protein</fullName>
    </submittedName>
</protein>
<reference evidence="3" key="1">
    <citation type="journal article" date="2011" name="Proc. Natl. Acad. Sci. U.S.A.">
        <title>Obligate biotrophy features unraveled by the genomic analysis of rust fungi.</title>
        <authorList>
            <person name="Duplessis S."/>
            <person name="Cuomo C.A."/>
            <person name="Lin Y.-C."/>
            <person name="Aerts A."/>
            <person name="Tisserant E."/>
            <person name="Veneault-Fourrey C."/>
            <person name="Joly D.L."/>
            <person name="Hacquard S."/>
            <person name="Amselem J."/>
            <person name="Cantarel B.L."/>
            <person name="Chiu R."/>
            <person name="Coutinho P.M."/>
            <person name="Feau N."/>
            <person name="Field M."/>
            <person name="Frey P."/>
            <person name="Gelhaye E."/>
            <person name="Goldberg J."/>
            <person name="Grabherr M.G."/>
            <person name="Kodira C.D."/>
            <person name="Kohler A."/>
            <person name="Kuees U."/>
            <person name="Lindquist E.A."/>
            <person name="Lucas S.M."/>
            <person name="Mago R."/>
            <person name="Mauceli E."/>
            <person name="Morin E."/>
            <person name="Murat C."/>
            <person name="Pangilinan J.L."/>
            <person name="Park R."/>
            <person name="Pearson M."/>
            <person name="Quesneville H."/>
            <person name="Rouhier N."/>
            <person name="Sakthikumar S."/>
            <person name="Salamov A.A."/>
            <person name="Schmutz J."/>
            <person name="Selles B."/>
            <person name="Shapiro H."/>
            <person name="Tanguay P."/>
            <person name="Tuskan G.A."/>
            <person name="Henrissat B."/>
            <person name="Van de Peer Y."/>
            <person name="Rouze P."/>
            <person name="Ellis J.G."/>
            <person name="Dodds P.N."/>
            <person name="Schein J.E."/>
            <person name="Zhong S."/>
            <person name="Hamelin R.C."/>
            <person name="Grigoriev I.V."/>
            <person name="Szabo L.J."/>
            <person name="Martin F."/>
        </authorList>
    </citation>
    <scope>NUCLEOTIDE SEQUENCE [LARGE SCALE GENOMIC DNA]</scope>
    <source>
        <strain evidence="3">98AG31 / pathotype 3-4-7</strain>
    </source>
</reference>
<dbReference type="AlphaFoldDB" id="F4RC53"/>
<dbReference type="HOGENOM" id="CLU_1283494_0_0_1"/>
<accession>F4RC53</accession>
<evidence type="ECO:0000313" key="3">
    <source>
        <dbReference type="Proteomes" id="UP000001072"/>
    </source>
</evidence>
<name>F4RC53_MELLP</name>